<dbReference type="AlphaFoldDB" id="A0A0J8QX83"/>
<organism evidence="1 2">
    <name type="scientific">Coccidioides immitis RMSCC 3703</name>
    <dbReference type="NCBI Taxonomy" id="454286"/>
    <lineage>
        <taxon>Eukaryota</taxon>
        <taxon>Fungi</taxon>
        <taxon>Dikarya</taxon>
        <taxon>Ascomycota</taxon>
        <taxon>Pezizomycotina</taxon>
        <taxon>Eurotiomycetes</taxon>
        <taxon>Eurotiomycetidae</taxon>
        <taxon>Onygenales</taxon>
        <taxon>Onygenaceae</taxon>
        <taxon>Coccidioides</taxon>
    </lineage>
</organism>
<protein>
    <submittedName>
        <fullName evidence="1">Uncharacterized protein</fullName>
    </submittedName>
</protein>
<accession>A0A0J8QX83</accession>
<dbReference type="EMBL" id="DS268147">
    <property type="protein sequence ID" value="KMU76625.1"/>
    <property type="molecule type" value="Genomic_DNA"/>
</dbReference>
<evidence type="ECO:0000313" key="1">
    <source>
        <dbReference type="EMBL" id="KMU76625.1"/>
    </source>
</evidence>
<sequence length="49" mass="5495">MGTEWGQLTCVPSRLLAGSLGDLSHPRRYTCMVFMYNGQRSYLTNKSAP</sequence>
<name>A0A0J8QX83_COCIT</name>
<dbReference type="Proteomes" id="UP000054559">
    <property type="component" value="Unassembled WGS sequence"/>
</dbReference>
<proteinExistence type="predicted"/>
<gene>
    <name evidence="1" type="ORF">CISG_05768</name>
</gene>
<evidence type="ECO:0000313" key="2">
    <source>
        <dbReference type="Proteomes" id="UP000054559"/>
    </source>
</evidence>
<reference evidence="2" key="1">
    <citation type="journal article" date="2010" name="Genome Res.">
        <title>Population genomic sequencing of Coccidioides fungi reveals recent hybridization and transposon control.</title>
        <authorList>
            <person name="Neafsey D.E."/>
            <person name="Barker B.M."/>
            <person name="Sharpton T.J."/>
            <person name="Stajich J.E."/>
            <person name="Park D.J."/>
            <person name="Whiston E."/>
            <person name="Hung C.-Y."/>
            <person name="McMahan C."/>
            <person name="White J."/>
            <person name="Sykes S."/>
            <person name="Heiman D."/>
            <person name="Young S."/>
            <person name="Zeng Q."/>
            <person name="Abouelleil A."/>
            <person name="Aftuck L."/>
            <person name="Bessette D."/>
            <person name="Brown A."/>
            <person name="FitzGerald M."/>
            <person name="Lui A."/>
            <person name="Macdonald J.P."/>
            <person name="Priest M."/>
            <person name="Orbach M.J."/>
            <person name="Galgiani J.N."/>
            <person name="Kirkland T.N."/>
            <person name="Cole G.T."/>
            <person name="Birren B.W."/>
            <person name="Henn M.R."/>
            <person name="Taylor J.W."/>
            <person name="Rounsley S.D."/>
        </authorList>
    </citation>
    <scope>NUCLEOTIDE SEQUENCE [LARGE SCALE GENOMIC DNA]</scope>
    <source>
        <strain evidence="2">RMSCC 3703</strain>
    </source>
</reference>